<dbReference type="EMBL" id="KZ819985">
    <property type="protein sequence ID" value="PWN49961.1"/>
    <property type="molecule type" value="Genomic_DNA"/>
</dbReference>
<evidence type="ECO:0000313" key="2">
    <source>
        <dbReference type="Proteomes" id="UP000245626"/>
    </source>
</evidence>
<gene>
    <name evidence="1" type="ORF">IE53DRAFT_118695</name>
</gene>
<organism evidence="1 2">
    <name type="scientific">Violaceomyces palustris</name>
    <dbReference type="NCBI Taxonomy" id="1673888"/>
    <lineage>
        <taxon>Eukaryota</taxon>
        <taxon>Fungi</taxon>
        <taxon>Dikarya</taxon>
        <taxon>Basidiomycota</taxon>
        <taxon>Ustilaginomycotina</taxon>
        <taxon>Ustilaginomycetes</taxon>
        <taxon>Violaceomycetales</taxon>
        <taxon>Violaceomycetaceae</taxon>
        <taxon>Violaceomyces</taxon>
    </lineage>
</organism>
<protein>
    <submittedName>
        <fullName evidence="1">Uncharacterized protein</fullName>
    </submittedName>
</protein>
<proteinExistence type="predicted"/>
<reference evidence="1 2" key="1">
    <citation type="journal article" date="2018" name="Mol. Biol. Evol.">
        <title>Broad Genomic Sampling Reveals a Smut Pathogenic Ancestry of the Fungal Clade Ustilaginomycotina.</title>
        <authorList>
            <person name="Kijpornyongpan T."/>
            <person name="Mondo S.J."/>
            <person name="Barry K."/>
            <person name="Sandor L."/>
            <person name="Lee J."/>
            <person name="Lipzen A."/>
            <person name="Pangilinan J."/>
            <person name="LaButti K."/>
            <person name="Hainaut M."/>
            <person name="Henrissat B."/>
            <person name="Grigoriev I.V."/>
            <person name="Spatafora J.W."/>
            <person name="Aime M.C."/>
        </authorList>
    </citation>
    <scope>NUCLEOTIDE SEQUENCE [LARGE SCALE GENOMIC DNA]</scope>
    <source>
        <strain evidence="1 2">SA 807</strain>
    </source>
</reference>
<keyword evidence="2" id="KW-1185">Reference proteome</keyword>
<sequence>MGEKRGEVSQIYGPWRISLISHQPAGRFRRWTTATVTGQDPPPPPPEKEREKKKGKKKKKKKKGEKRTCRWVTQSKGACSHAHKRICVKGERRRLALEPFSEKMVSEKKRKKGRKG</sequence>
<evidence type="ECO:0000313" key="1">
    <source>
        <dbReference type="EMBL" id="PWN49961.1"/>
    </source>
</evidence>
<dbReference type="Proteomes" id="UP000245626">
    <property type="component" value="Unassembled WGS sequence"/>
</dbReference>
<accession>A0ACD0NVZ1</accession>
<name>A0ACD0NVZ1_9BASI</name>